<reference evidence="2" key="1">
    <citation type="journal article" date="2019" name="Int. J. Syst. Evol. Microbiol.">
        <title>The Global Catalogue of Microorganisms (GCM) 10K type strain sequencing project: providing services to taxonomists for standard genome sequencing and annotation.</title>
        <authorList>
            <consortium name="The Broad Institute Genomics Platform"/>
            <consortium name="The Broad Institute Genome Sequencing Center for Infectious Disease"/>
            <person name="Wu L."/>
            <person name="Ma J."/>
        </authorList>
    </citation>
    <scope>NUCLEOTIDE SEQUENCE [LARGE SCALE GENOMIC DNA]</scope>
    <source>
        <strain evidence="2">JCM 4737</strain>
    </source>
</reference>
<protein>
    <recommendedName>
        <fullName evidence="3">Beta-lactamase</fullName>
    </recommendedName>
</protein>
<accession>A0ABQ3DQ82</accession>
<keyword evidence="2" id="KW-1185">Reference proteome</keyword>
<comment type="caution">
    <text evidence="1">The sequence shown here is derived from an EMBL/GenBank/DDBJ whole genome shotgun (WGS) entry which is preliminary data.</text>
</comment>
<gene>
    <name evidence="1" type="ORF">GCM10010346_38690</name>
</gene>
<organism evidence="1 2">
    <name type="scientific">Streptomyces chryseus</name>
    <dbReference type="NCBI Taxonomy" id="68186"/>
    <lineage>
        <taxon>Bacteria</taxon>
        <taxon>Bacillati</taxon>
        <taxon>Actinomycetota</taxon>
        <taxon>Actinomycetes</taxon>
        <taxon>Kitasatosporales</taxon>
        <taxon>Streptomycetaceae</taxon>
        <taxon>Streptomyces</taxon>
    </lineage>
</organism>
<evidence type="ECO:0000313" key="2">
    <source>
        <dbReference type="Proteomes" id="UP000599437"/>
    </source>
</evidence>
<dbReference type="Proteomes" id="UP000599437">
    <property type="component" value="Unassembled WGS sequence"/>
</dbReference>
<dbReference type="EMBL" id="BMVO01000012">
    <property type="protein sequence ID" value="GHB11692.1"/>
    <property type="molecule type" value="Genomic_DNA"/>
</dbReference>
<name>A0ABQ3DQ82_9ACTN</name>
<sequence length="64" mass="6682">MVNDWVLQNPSFAGYGAIQAYRPSERLAIAVSATKTAKTPEGSVAEQVAERIAAALAPKAPLAI</sequence>
<proteinExistence type="predicted"/>
<evidence type="ECO:0000313" key="1">
    <source>
        <dbReference type="EMBL" id="GHB11692.1"/>
    </source>
</evidence>
<evidence type="ECO:0008006" key="3">
    <source>
        <dbReference type="Google" id="ProtNLM"/>
    </source>
</evidence>